<dbReference type="GO" id="GO:0006556">
    <property type="term" value="P:S-adenosylmethionine biosynthetic process"/>
    <property type="evidence" value="ECO:0007669"/>
    <property type="project" value="UniProtKB-UniRule"/>
</dbReference>
<comment type="cofactor">
    <cofactor evidence="10">
        <name>K(+)</name>
        <dbReference type="ChEBI" id="CHEBI:29103"/>
    </cofactor>
    <text evidence="10">Binds 1 potassium ion per subunit.</text>
</comment>
<reference evidence="15 16" key="1">
    <citation type="submission" date="2017-09" db="EMBL/GenBank/DDBJ databases">
        <title>Depth-based differentiation of microbial function through sediment-hosted aquifers and enrichment of novel symbionts in the deep terrestrial subsurface.</title>
        <authorList>
            <person name="Probst A.J."/>
            <person name="Ladd B."/>
            <person name="Jarett J.K."/>
            <person name="Geller-Mcgrath D.E."/>
            <person name="Sieber C.M."/>
            <person name="Emerson J.B."/>
            <person name="Anantharaman K."/>
            <person name="Thomas B.C."/>
            <person name="Malmstrom R."/>
            <person name="Stieglmeier M."/>
            <person name="Klingl A."/>
            <person name="Woyke T."/>
            <person name="Ryan C.M."/>
            <person name="Banfield J.F."/>
        </authorList>
    </citation>
    <scope>NUCLEOTIDE SEQUENCE [LARGE SCALE GENOMIC DNA]</scope>
    <source>
        <strain evidence="15">CG23_combo_of_CG06-09_8_20_14_all_38_19</strain>
    </source>
</reference>
<feature type="domain" description="S-adenosylmethionine synthetase C-terminal" evidence="14">
    <location>
        <begin position="232"/>
        <end position="371"/>
    </location>
</feature>
<dbReference type="AlphaFoldDB" id="A0A2G9YVJ2"/>
<dbReference type="FunFam" id="3.30.300.10:FF:000003">
    <property type="entry name" value="S-adenosylmethionine synthase"/>
    <property type="match status" value="1"/>
</dbReference>
<dbReference type="Proteomes" id="UP000230273">
    <property type="component" value="Unassembled WGS sequence"/>
</dbReference>
<keyword evidence="10" id="KW-0963">Cytoplasm</keyword>
<comment type="caution">
    <text evidence="15">The sequence shown here is derived from an EMBL/GenBank/DDBJ whole genome shotgun (WGS) entry which is preliminary data.</text>
</comment>
<feature type="domain" description="S-adenosylmethionine synthetase central" evidence="13">
    <location>
        <begin position="114"/>
        <end position="230"/>
    </location>
</feature>
<keyword evidence="9 10" id="KW-0630">Potassium</keyword>
<dbReference type="UniPathway" id="UPA00315">
    <property type="reaction ID" value="UER00080"/>
</dbReference>
<comment type="function">
    <text evidence="10">Catalyzes the formation of S-adenosylmethionine (AdoMet) from methionine and ATP. The overall synthetic reaction is composed of two sequential steps, AdoMet formation and the subsequent tripolyphosphate hydrolysis which occurs prior to release of AdoMet from the enzyme.</text>
</comment>
<comment type="pathway">
    <text evidence="1 10">Amino-acid biosynthesis; S-adenosyl-L-methionine biosynthesis; S-adenosyl-L-methionine from L-methionine: step 1/1.</text>
</comment>
<dbReference type="GO" id="GO:0005524">
    <property type="term" value="F:ATP binding"/>
    <property type="evidence" value="ECO:0007669"/>
    <property type="project" value="UniProtKB-UniRule"/>
</dbReference>
<feature type="binding site" description="in other chain" evidence="10">
    <location>
        <position position="269"/>
    </location>
    <ligand>
        <name>L-methionine</name>
        <dbReference type="ChEBI" id="CHEBI:57844"/>
        <note>ligand shared between two neighboring subunits</note>
    </ligand>
</feature>
<evidence type="ECO:0000256" key="1">
    <source>
        <dbReference type="ARBA" id="ARBA00005224"/>
    </source>
</evidence>
<sequence>MKNFLFTSESVTEGHPDKLSDQISDAILDSIIKEDKYCRVACEVAVGTGYVIVGGEVTTQTWADAGNIVRDVIRNIGYDKPEYGFDYHTVAVFNAIHGQSPDIARGVRKTGSKKQGAGDQGMMTGFACKETPELMPLPIMLAHKLVMRLAEARKKKILSWLRPDGKSQVTVEYQNSKPKTIHSIVIAAQHNPDVSNKKIREGIIEEVIKPVCQNYLTPKTQFFINNTGRFVIGGPVADCGATGRKVIVDTYGGMAHVGGGALSGKDPTKVDRSGAYMARYIAKNIVAAGLAEKCEIQVAYVIGGYKPLSINVNTSETGKISEEKLIKIIPQIFDLTPGGIIHELDLLRPIYKKTACYGHFGREDADFTWEKKDKVKELLRKA</sequence>
<dbReference type="EMBL" id="PCRP01000069">
    <property type="protein sequence ID" value="PIP23258.1"/>
    <property type="molecule type" value="Genomic_DNA"/>
</dbReference>
<evidence type="ECO:0000259" key="13">
    <source>
        <dbReference type="Pfam" id="PF02772"/>
    </source>
</evidence>
<dbReference type="EC" id="2.5.1.6" evidence="10"/>
<feature type="binding site" description="in other chain" evidence="10">
    <location>
        <position position="15"/>
    </location>
    <ligand>
        <name>ATP</name>
        <dbReference type="ChEBI" id="CHEBI:30616"/>
        <note>ligand shared between two neighboring subunits</note>
    </ligand>
</feature>
<comment type="cofactor">
    <cofactor evidence="10">
        <name>Mg(2+)</name>
        <dbReference type="ChEBI" id="CHEBI:18420"/>
    </cofactor>
    <text evidence="10">Binds 2 divalent ions per subunit.</text>
</comment>
<keyword evidence="7 10" id="KW-0067">ATP-binding</keyword>
<dbReference type="GO" id="GO:0004478">
    <property type="term" value="F:methionine adenosyltransferase activity"/>
    <property type="evidence" value="ECO:0007669"/>
    <property type="project" value="UniProtKB-UniRule"/>
</dbReference>
<evidence type="ECO:0000256" key="5">
    <source>
        <dbReference type="ARBA" id="ARBA00022723"/>
    </source>
</evidence>
<keyword evidence="5 10" id="KW-0479">Metal-binding</keyword>
<feature type="binding site" description="in other chain" evidence="10">
    <location>
        <begin position="244"/>
        <end position="245"/>
    </location>
    <ligand>
        <name>ATP</name>
        <dbReference type="ChEBI" id="CHEBI:30616"/>
        <note>ligand shared between two neighboring subunits</note>
    </ligand>
</feature>
<dbReference type="GO" id="GO:0000287">
    <property type="term" value="F:magnesium ion binding"/>
    <property type="evidence" value="ECO:0007669"/>
    <property type="project" value="UniProtKB-UniRule"/>
</dbReference>
<feature type="binding site" description="in other chain" evidence="10">
    <location>
        <position position="56"/>
    </location>
    <ligand>
        <name>L-methionine</name>
        <dbReference type="ChEBI" id="CHEBI:57844"/>
        <note>ligand shared between two neighboring subunits</note>
    </ligand>
</feature>
<dbReference type="Pfam" id="PF02773">
    <property type="entry name" value="S-AdoMet_synt_C"/>
    <property type="match status" value="1"/>
</dbReference>
<dbReference type="HAMAP" id="MF_00086">
    <property type="entry name" value="S_AdoMet_synth1"/>
    <property type="match status" value="1"/>
</dbReference>
<evidence type="ECO:0000256" key="2">
    <source>
        <dbReference type="ARBA" id="ARBA00009685"/>
    </source>
</evidence>
<evidence type="ECO:0000259" key="14">
    <source>
        <dbReference type="Pfam" id="PF02773"/>
    </source>
</evidence>
<evidence type="ECO:0000256" key="11">
    <source>
        <dbReference type="RuleBase" id="RU004462"/>
    </source>
</evidence>
<feature type="binding site" evidence="10">
    <location>
        <position position="265"/>
    </location>
    <ligand>
        <name>ATP</name>
        <dbReference type="ChEBI" id="CHEBI:30616"/>
        <note>ligand shared between two neighboring subunits</note>
    </ligand>
</feature>
<dbReference type="Pfam" id="PF02772">
    <property type="entry name" value="S-AdoMet_synt_M"/>
    <property type="match status" value="1"/>
</dbReference>
<name>A0A2G9YVJ2_9BACT</name>
<evidence type="ECO:0000256" key="10">
    <source>
        <dbReference type="HAMAP-Rule" id="MF_00086"/>
    </source>
</evidence>
<keyword evidence="6 10" id="KW-0547">Nucleotide-binding</keyword>
<dbReference type="GO" id="GO:0005737">
    <property type="term" value="C:cytoplasm"/>
    <property type="evidence" value="ECO:0007669"/>
    <property type="project" value="UniProtKB-SubCell"/>
</dbReference>
<feature type="binding site" evidence="10">
    <location>
        <position position="43"/>
    </location>
    <ligand>
        <name>K(+)</name>
        <dbReference type="ChEBI" id="CHEBI:29103"/>
    </ligand>
</feature>
<feature type="domain" description="S-adenosylmethionine synthetase N-terminal" evidence="12">
    <location>
        <begin position="3"/>
        <end position="101"/>
    </location>
</feature>
<keyword evidence="4 10" id="KW-0808">Transferase</keyword>
<dbReference type="PIRSF" id="PIRSF000497">
    <property type="entry name" value="MAT"/>
    <property type="match status" value="1"/>
</dbReference>
<comment type="subunit">
    <text evidence="10">Homotetramer; dimer of dimers.</text>
</comment>
<keyword evidence="3 10" id="KW-0554">One-carbon metabolism</keyword>
<feature type="binding site" description="in other chain" evidence="10">
    <location>
        <begin position="229"/>
        <end position="230"/>
    </location>
    <ligand>
        <name>ATP</name>
        <dbReference type="ChEBI" id="CHEBI:30616"/>
        <note>ligand shared between two neighboring subunits</note>
    </ligand>
</feature>
<dbReference type="InterPro" id="IPR022628">
    <property type="entry name" value="S-AdoMet_synt_N"/>
</dbReference>
<evidence type="ECO:0000256" key="7">
    <source>
        <dbReference type="ARBA" id="ARBA00022840"/>
    </source>
</evidence>
<dbReference type="GO" id="GO:0006730">
    <property type="term" value="P:one-carbon metabolic process"/>
    <property type="evidence" value="ECO:0007669"/>
    <property type="project" value="UniProtKB-KW"/>
</dbReference>
<feature type="binding site" evidence="10">
    <location>
        <position position="261"/>
    </location>
    <ligand>
        <name>ATP</name>
        <dbReference type="ChEBI" id="CHEBI:30616"/>
        <note>ligand shared between two neighboring subunits</note>
    </ligand>
</feature>
<dbReference type="Pfam" id="PF00438">
    <property type="entry name" value="S-AdoMet_synt_N"/>
    <property type="match status" value="1"/>
</dbReference>
<keyword evidence="8 10" id="KW-0460">Magnesium</keyword>
<comment type="similarity">
    <text evidence="2 10 11">Belongs to the AdoMet synthase family.</text>
</comment>
<evidence type="ECO:0000256" key="6">
    <source>
        <dbReference type="ARBA" id="ARBA00022741"/>
    </source>
</evidence>
<dbReference type="NCBIfam" id="TIGR01034">
    <property type="entry name" value="metK"/>
    <property type="match status" value="1"/>
</dbReference>
<feature type="binding site" evidence="10">
    <location>
        <position position="17"/>
    </location>
    <ligand>
        <name>Mg(2+)</name>
        <dbReference type="ChEBI" id="CHEBI:18420"/>
    </ligand>
</feature>
<protein>
    <recommendedName>
        <fullName evidence="10">S-adenosylmethionine synthase</fullName>
        <shortName evidence="10">AdoMet synthase</shortName>
        <ecNumber evidence="10">2.5.1.6</ecNumber>
    </recommendedName>
    <alternativeName>
        <fullName evidence="10">MAT</fullName>
    </alternativeName>
    <alternativeName>
        <fullName evidence="10">Methionine adenosyltransferase</fullName>
    </alternativeName>
</protein>
<evidence type="ECO:0000313" key="15">
    <source>
        <dbReference type="EMBL" id="PIP23258.1"/>
    </source>
</evidence>
<dbReference type="InterPro" id="IPR002133">
    <property type="entry name" value="S-AdoMet_synthetase"/>
</dbReference>
<feature type="binding site" evidence="10">
    <location>
        <position position="238"/>
    </location>
    <ligand>
        <name>ATP</name>
        <dbReference type="ChEBI" id="CHEBI:30616"/>
        <note>ligand shared between two neighboring subunits</note>
    </ligand>
</feature>
<dbReference type="Gene3D" id="3.30.300.10">
    <property type="match status" value="3"/>
</dbReference>
<dbReference type="SUPFAM" id="SSF55973">
    <property type="entry name" value="S-adenosylmethionine synthetase"/>
    <property type="match status" value="3"/>
</dbReference>
<gene>
    <name evidence="10" type="primary">metK</name>
    <name evidence="15" type="ORF">COX36_04370</name>
</gene>
<dbReference type="InterPro" id="IPR022630">
    <property type="entry name" value="S-AdoMet_synt_C"/>
</dbReference>
<evidence type="ECO:0000313" key="16">
    <source>
        <dbReference type="Proteomes" id="UP000230273"/>
    </source>
</evidence>
<feature type="binding site" evidence="10">
    <location>
        <position position="238"/>
    </location>
    <ligand>
        <name>L-methionine</name>
        <dbReference type="ChEBI" id="CHEBI:57844"/>
        <note>ligand shared between two neighboring subunits</note>
    </ligand>
</feature>
<comment type="subcellular location">
    <subcellularLocation>
        <location evidence="10">Cytoplasm</location>
    </subcellularLocation>
</comment>
<feature type="binding site" description="in other chain" evidence="10">
    <location>
        <position position="99"/>
    </location>
    <ligand>
        <name>L-methionine</name>
        <dbReference type="ChEBI" id="CHEBI:57844"/>
        <note>ligand shared between two neighboring subunits</note>
    </ligand>
</feature>
<evidence type="ECO:0000256" key="4">
    <source>
        <dbReference type="ARBA" id="ARBA00022679"/>
    </source>
</evidence>
<evidence type="ECO:0000259" key="12">
    <source>
        <dbReference type="Pfam" id="PF00438"/>
    </source>
</evidence>
<dbReference type="PANTHER" id="PTHR11964">
    <property type="entry name" value="S-ADENOSYLMETHIONINE SYNTHETASE"/>
    <property type="match status" value="1"/>
</dbReference>
<evidence type="ECO:0000256" key="3">
    <source>
        <dbReference type="ARBA" id="ARBA00022563"/>
    </source>
</evidence>
<proteinExistence type="inferred from homology"/>
<feature type="binding site" description="in other chain" evidence="10">
    <location>
        <begin position="164"/>
        <end position="166"/>
    </location>
    <ligand>
        <name>ATP</name>
        <dbReference type="ChEBI" id="CHEBI:30616"/>
        <note>ligand shared between two neighboring subunits</note>
    </ligand>
</feature>
<accession>A0A2G9YVJ2</accession>
<feature type="region of interest" description="Flexible loop" evidence="10">
    <location>
        <begin position="99"/>
        <end position="109"/>
    </location>
</feature>
<dbReference type="CDD" id="cd18079">
    <property type="entry name" value="S-AdoMet_synt"/>
    <property type="match status" value="1"/>
</dbReference>
<dbReference type="InterPro" id="IPR022631">
    <property type="entry name" value="ADOMET_SYNTHASE_CS"/>
</dbReference>
<dbReference type="InterPro" id="IPR022636">
    <property type="entry name" value="S-AdoMet_synthetase_sfam"/>
</dbReference>
<comment type="catalytic activity">
    <reaction evidence="10">
        <text>L-methionine + ATP + H2O = S-adenosyl-L-methionine + phosphate + diphosphate</text>
        <dbReference type="Rhea" id="RHEA:21080"/>
        <dbReference type="ChEBI" id="CHEBI:15377"/>
        <dbReference type="ChEBI" id="CHEBI:30616"/>
        <dbReference type="ChEBI" id="CHEBI:33019"/>
        <dbReference type="ChEBI" id="CHEBI:43474"/>
        <dbReference type="ChEBI" id="CHEBI:57844"/>
        <dbReference type="ChEBI" id="CHEBI:59789"/>
        <dbReference type="EC" id="2.5.1.6"/>
    </reaction>
</comment>
<dbReference type="InterPro" id="IPR022629">
    <property type="entry name" value="S-AdoMet_synt_central"/>
</dbReference>
<evidence type="ECO:0000256" key="8">
    <source>
        <dbReference type="ARBA" id="ARBA00022842"/>
    </source>
</evidence>
<dbReference type="PROSITE" id="PS00376">
    <property type="entry name" value="ADOMET_SYNTHASE_1"/>
    <property type="match status" value="1"/>
</dbReference>
<evidence type="ECO:0000256" key="9">
    <source>
        <dbReference type="ARBA" id="ARBA00022958"/>
    </source>
</evidence>
<organism evidence="15 16">
    <name type="scientific">Candidatus Nealsonbacteria bacterium CG23_combo_of_CG06-09_8_20_14_all_38_19</name>
    <dbReference type="NCBI Taxonomy" id="1974721"/>
    <lineage>
        <taxon>Bacteria</taxon>
        <taxon>Candidatus Nealsoniibacteriota</taxon>
    </lineage>
</organism>